<keyword evidence="3" id="KW-1185">Reference proteome</keyword>
<dbReference type="Proteomes" id="UP001215280">
    <property type="component" value="Unassembled WGS sequence"/>
</dbReference>
<comment type="caution">
    <text evidence="2">The sequence shown here is derived from an EMBL/GenBank/DDBJ whole genome shotgun (WGS) entry which is preliminary data.</text>
</comment>
<evidence type="ECO:0008006" key="4">
    <source>
        <dbReference type="Google" id="ProtNLM"/>
    </source>
</evidence>
<keyword evidence="1" id="KW-0812">Transmembrane</keyword>
<protein>
    <recommendedName>
        <fullName evidence="4">Transmembrane protein</fullName>
    </recommendedName>
</protein>
<keyword evidence="1" id="KW-1133">Transmembrane helix</keyword>
<evidence type="ECO:0000313" key="3">
    <source>
        <dbReference type="Proteomes" id="UP001215280"/>
    </source>
</evidence>
<organism evidence="2 3">
    <name type="scientific">Mycena maculata</name>
    <dbReference type="NCBI Taxonomy" id="230809"/>
    <lineage>
        <taxon>Eukaryota</taxon>
        <taxon>Fungi</taxon>
        <taxon>Dikarya</taxon>
        <taxon>Basidiomycota</taxon>
        <taxon>Agaricomycotina</taxon>
        <taxon>Agaricomycetes</taxon>
        <taxon>Agaricomycetidae</taxon>
        <taxon>Agaricales</taxon>
        <taxon>Marasmiineae</taxon>
        <taxon>Mycenaceae</taxon>
        <taxon>Mycena</taxon>
    </lineage>
</organism>
<keyword evidence="1" id="KW-0472">Membrane</keyword>
<sequence length="453" mass="49047">MLEYPITRAYPWPLFAPVAFGGAFIVLVFLTVINVALAGYDIVPGFDSNFNVTQSHWYDRFLPSVALTKPGSLCDPRLLGLGDTITTNNTLFQYTIAAIDIPNAGDSGFSYQGWTLDNCDITSLYVNGNAQTFVIDFTAVVFCKADALEIAQGNNYQVTARADWSESTLPGIYGQLLGVQKALKNTQVNKSMDAPGFVLNAITTTSAADFAERVFGLIDFTNGSFPSIISFAAQFPWCPASLGPDAPCAAQVPPLNITSMFEFSPTTGNASQYDATIPTLSTPIIDIDTSGIISNAVQVVYAAVRFDLGNRSPNNFLLNTSIIPDAIVRSFPQNASYMQTESYLYSVLVNDSYYSSTVTTAYDIPGLLPLTLPGPALLDGVYLCRFQRAKSPGTGFIAVLVATLSMFTAAWGRFLGITESTVKRRYPDANTCGHQEVNTVENGGIEEKERFID</sequence>
<feature type="transmembrane region" description="Helical" evidence="1">
    <location>
        <begin position="12"/>
        <end position="40"/>
    </location>
</feature>
<dbReference type="AlphaFoldDB" id="A0AAD7KHA3"/>
<evidence type="ECO:0000256" key="1">
    <source>
        <dbReference type="SAM" id="Phobius"/>
    </source>
</evidence>
<proteinExistence type="predicted"/>
<name>A0AAD7KHA3_9AGAR</name>
<evidence type="ECO:0000313" key="2">
    <source>
        <dbReference type="EMBL" id="KAJ7785169.1"/>
    </source>
</evidence>
<reference evidence="2" key="1">
    <citation type="submission" date="2023-03" db="EMBL/GenBank/DDBJ databases">
        <title>Massive genome expansion in bonnet fungi (Mycena s.s.) driven by repeated elements and novel gene families across ecological guilds.</title>
        <authorList>
            <consortium name="Lawrence Berkeley National Laboratory"/>
            <person name="Harder C.B."/>
            <person name="Miyauchi S."/>
            <person name="Viragh M."/>
            <person name="Kuo A."/>
            <person name="Thoen E."/>
            <person name="Andreopoulos B."/>
            <person name="Lu D."/>
            <person name="Skrede I."/>
            <person name="Drula E."/>
            <person name="Henrissat B."/>
            <person name="Morin E."/>
            <person name="Kohler A."/>
            <person name="Barry K."/>
            <person name="LaButti K."/>
            <person name="Morin E."/>
            <person name="Salamov A."/>
            <person name="Lipzen A."/>
            <person name="Mereny Z."/>
            <person name="Hegedus B."/>
            <person name="Baldrian P."/>
            <person name="Stursova M."/>
            <person name="Weitz H."/>
            <person name="Taylor A."/>
            <person name="Grigoriev I.V."/>
            <person name="Nagy L.G."/>
            <person name="Martin F."/>
            <person name="Kauserud H."/>
        </authorList>
    </citation>
    <scope>NUCLEOTIDE SEQUENCE</scope>
    <source>
        <strain evidence="2">CBHHK188m</strain>
    </source>
</reference>
<accession>A0AAD7KHA3</accession>
<gene>
    <name evidence="2" type="ORF">DFH07DRAFT_873058</name>
</gene>
<dbReference type="EMBL" id="JARJLG010000001">
    <property type="protein sequence ID" value="KAJ7785169.1"/>
    <property type="molecule type" value="Genomic_DNA"/>
</dbReference>
<feature type="transmembrane region" description="Helical" evidence="1">
    <location>
        <begin position="395"/>
        <end position="415"/>
    </location>
</feature>